<dbReference type="SUPFAM" id="SSF55447">
    <property type="entry name" value="CO dehydrogenase flavoprotein C-terminal domain-like"/>
    <property type="match status" value="1"/>
</dbReference>
<dbReference type="InterPro" id="IPR005107">
    <property type="entry name" value="CO_DH_flav_C"/>
</dbReference>
<dbReference type="Pfam" id="PF00941">
    <property type="entry name" value="FAD_binding_5"/>
    <property type="match status" value="1"/>
</dbReference>
<organism evidence="5 6">
    <name type="scientific">Niastella caeni</name>
    <dbReference type="NCBI Taxonomy" id="2569763"/>
    <lineage>
        <taxon>Bacteria</taxon>
        <taxon>Pseudomonadati</taxon>
        <taxon>Bacteroidota</taxon>
        <taxon>Chitinophagia</taxon>
        <taxon>Chitinophagales</taxon>
        <taxon>Chitinophagaceae</taxon>
        <taxon>Niastella</taxon>
    </lineage>
</organism>
<dbReference type="PANTHER" id="PTHR42659">
    <property type="entry name" value="XANTHINE DEHYDROGENASE SUBUNIT C-RELATED"/>
    <property type="match status" value="1"/>
</dbReference>
<evidence type="ECO:0000256" key="1">
    <source>
        <dbReference type="ARBA" id="ARBA00022630"/>
    </source>
</evidence>
<dbReference type="PANTHER" id="PTHR42659:SF2">
    <property type="entry name" value="XANTHINE DEHYDROGENASE SUBUNIT C-RELATED"/>
    <property type="match status" value="1"/>
</dbReference>
<dbReference type="OrthoDB" id="9814706at2"/>
<keyword evidence="2" id="KW-0274">FAD</keyword>
<dbReference type="InterPro" id="IPR016167">
    <property type="entry name" value="FAD-bd_PCMH_sub1"/>
</dbReference>
<dbReference type="SUPFAM" id="SSF56176">
    <property type="entry name" value="FAD-binding/transporter-associated domain-like"/>
    <property type="match status" value="1"/>
</dbReference>
<dbReference type="InterPro" id="IPR036318">
    <property type="entry name" value="FAD-bd_PCMH-like_sf"/>
</dbReference>
<comment type="caution">
    <text evidence="5">The sequence shown here is derived from an EMBL/GenBank/DDBJ whole genome shotgun (WGS) entry which is preliminary data.</text>
</comment>
<evidence type="ECO:0000313" key="5">
    <source>
        <dbReference type="EMBL" id="THU36007.1"/>
    </source>
</evidence>
<dbReference type="PROSITE" id="PS51387">
    <property type="entry name" value="FAD_PCMH"/>
    <property type="match status" value="1"/>
</dbReference>
<evidence type="ECO:0000256" key="2">
    <source>
        <dbReference type="ARBA" id="ARBA00022827"/>
    </source>
</evidence>
<dbReference type="Gene3D" id="3.30.390.50">
    <property type="entry name" value="CO dehydrogenase flavoprotein, C-terminal domain"/>
    <property type="match status" value="1"/>
</dbReference>
<dbReference type="InterPro" id="IPR051312">
    <property type="entry name" value="Diverse_Substr_Oxidored"/>
</dbReference>
<protein>
    <submittedName>
        <fullName evidence="5">Xanthine dehydrogenase family protein subunit M</fullName>
    </submittedName>
</protein>
<dbReference type="InterPro" id="IPR016166">
    <property type="entry name" value="FAD-bd_PCMH"/>
</dbReference>
<proteinExistence type="predicted"/>
<dbReference type="GO" id="GO:0016491">
    <property type="term" value="F:oxidoreductase activity"/>
    <property type="evidence" value="ECO:0007669"/>
    <property type="project" value="UniProtKB-KW"/>
</dbReference>
<evidence type="ECO:0000259" key="4">
    <source>
        <dbReference type="PROSITE" id="PS51387"/>
    </source>
</evidence>
<gene>
    <name evidence="5" type="ORF">FAM09_21705</name>
</gene>
<dbReference type="Proteomes" id="UP000306918">
    <property type="component" value="Unassembled WGS sequence"/>
</dbReference>
<dbReference type="Gene3D" id="3.30.43.10">
    <property type="entry name" value="Uridine Diphospho-n-acetylenolpyruvylglucosamine Reductase, domain 2"/>
    <property type="match status" value="1"/>
</dbReference>
<dbReference type="InterPro" id="IPR036683">
    <property type="entry name" value="CO_DH_flav_C_dom_sf"/>
</dbReference>
<dbReference type="GO" id="GO:0071949">
    <property type="term" value="F:FAD binding"/>
    <property type="evidence" value="ECO:0007669"/>
    <property type="project" value="InterPro"/>
</dbReference>
<dbReference type="SMART" id="SM01092">
    <property type="entry name" value="CO_deh_flav_C"/>
    <property type="match status" value="1"/>
</dbReference>
<accession>A0A4S8HLC1</accession>
<evidence type="ECO:0000313" key="6">
    <source>
        <dbReference type="Proteomes" id="UP000306918"/>
    </source>
</evidence>
<reference evidence="5 6" key="1">
    <citation type="submission" date="2019-04" db="EMBL/GenBank/DDBJ databases">
        <title>Niastella caeni sp. nov., isolated from activated sludge.</title>
        <authorList>
            <person name="Sheng M."/>
        </authorList>
    </citation>
    <scope>NUCLEOTIDE SEQUENCE [LARGE SCALE GENOMIC DNA]</scope>
    <source>
        <strain evidence="5 6">HX-2-15</strain>
    </source>
</reference>
<dbReference type="Gene3D" id="3.30.465.10">
    <property type="match status" value="1"/>
</dbReference>
<evidence type="ECO:0000256" key="3">
    <source>
        <dbReference type="ARBA" id="ARBA00023002"/>
    </source>
</evidence>
<keyword evidence="3" id="KW-0560">Oxidoreductase</keyword>
<dbReference type="InterPro" id="IPR016169">
    <property type="entry name" value="FAD-bd_PCMH_sub2"/>
</dbReference>
<feature type="domain" description="FAD-binding PCMH-type" evidence="4">
    <location>
        <begin position="1"/>
        <end position="175"/>
    </location>
</feature>
<dbReference type="EMBL" id="STFF01000006">
    <property type="protein sequence ID" value="THU36007.1"/>
    <property type="molecule type" value="Genomic_DNA"/>
</dbReference>
<dbReference type="Pfam" id="PF03450">
    <property type="entry name" value="CO_deh_flav_C"/>
    <property type="match status" value="1"/>
</dbReference>
<dbReference type="InterPro" id="IPR002346">
    <property type="entry name" value="Mopterin_DH_FAD-bd"/>
</dbReference>
<keyword evidence="6" id="KW-1185">Reference proteome</keyword>
<dbReference type="AlphaFoldDB" id="A0A4S8HLC1"/>
<keyword evidence="1" id="KW-0285">Flavoprotein</keyword>
<dbReference type="FunFam" id="3.30.465.10:FF:000017">
    <property type="entry name" value="Xanthine dehydrogenase, FAD binding subunit"/>
    <property type="match status" value="1"/>
</dbReference>
<sequence>MIPAAFEYEKVKTVDEALAALSDSDTKILAGGHSLIPAMKLRLNRPAKLVDIGGITALKDIKEQDGEIVIGAAATHADIMYHNLIKKHLPLFAEGAATIGDLQVRNHGTIGGSLAHADPAADWPAMVLAADAVIELKSSNGRRRIPATEFFTGLFSTALQPNEIITEIRIPVPPDGTKSTYQKFVQPASRFALAACAVMRFTDGRTNIAFTGVAENAFRDGGAEQAIAGKALDDASIKAAVNAALQGVSVLGDHYASVPYRMHLAKVYLKKALHKVGA</sequence>
<dbReference type="RefSeq" id="WP_136579247.1">
    <property type="nucleotide sequence ID" value="NZ_STFF01000006.1"/>
</dbReference>
<name>A0A4S8HLC1_9BACT</name>